<feature type="non-terminal residue" evidence="1">
    <location>
        <position position="1"/>
    </location>
</feature>
<gene>
    <name evidence="1" type="ORF">J1N35_018506</name>
</gene>
<reference evidence="1 2" key="1">
    <citation type="journal article" date="2021" name="Plant Biotechnol. J.">
        <title>Multi-omics assisted identification of the key and species-specific regulatory components of drought-tolerant mechanisms in Gossypium stocksii.</title>
        <authorList>
            <person name="Yu D."/>
            <person name="Ke L."/>
            <person name="Zhang D."/>
            <person name="Wu Y."/>
            <person name="Sun Y."/>
            <person name="Mei J."/>
            <person name="Sun J."/>
            <person name="Sun Y."/>
        </authorList>
    </citation>
    <scope>NUCLEOTIDE SEQUENCE [LARGE SCALE GENOMIC DNA]</scope>
    <source>
        <strain evidence="2">cv. E1</strain>
        <tissue evidence="1">Leaf</tissue>
    </source>
</reference>
<dbReference type="Proteomes" id="UP000828251">
    <property type="component" value="Unassembled WGS sequence"/>
</dbReference>
<name>A0A9D3VPZ3_9ROSI</name>
<feature type="non-terminal residue" evidence="1">
    <location>
        <position position="66"/>
    </location>
</feature>
<accession>A0A9D3VPZ3</accession>
<dbReference type="EMBL" id="JAIQCV010000006">
    <property type="protein sequence ID" value="KAH1091249.1"/>
    <property type="molecule type" value="Genomic_DNA"/>
</dbReference>
<dbReference type="AlphaFoldDB" id="A0A9D3VPZ3"/>
<proteinExistence type="predicted"/>
<organism evidence="1 2">
    <name type="scientific">Gossypium stocksii</name>
    <dbReference type="NCBI Taxonomy" id="47602"/>
    <lineage>
        <taxon>Eukaryota</taxon>
        <taxon>Viridiplantae</taxon>
        <taxon>Streptophyta</taxon>
        <taxon>Embryophyta</taxon>
        <taxon>Tracheophyta</taxon>
        <taxon>Spermatophyta</taxon>
        <taxon>Magnoliopsida</taxon>
        <taxon>eudicotyledons</taxon>
        <taxon>Gunneridae</taxon>
        <taxon>Pentapetalae</taxon>
        <taxon>rosids</taxon>
        <taxon>malvids</taxon>
        <taxon>Malvales</taxon>
        <taxon>Malvaceae</taxon>
        <taxon>Malvoideae</taxon>
        <taxon>Gossypium</taxon>
    </lineage>
</organism>
<comment type="caution">
    <text evidence="1">The sequence shown here is derived from an EMBL/GenBank/DDBJ whole genome shotgun (WGS) entry which is preliminary data.</text>
</comment>
<protein>
    <submittedName>
        <fullName evidence="1">Uncharacterized protein</fullName>
    </submittedName>
</protein>
<keyword evidence="2" id="KW-1185">Reference proteome</keyword>
<evidence type="ECO:0000313" key="1">
    <source>
        <dbReference type="EMBL" id="KAH1091249.1"/>
    </source>
</evidence>
<evidence type="ECO:0000313" key="2">
    <source>
        <dbReference type="Proteomes" id="UP000828251"/>
    </source>
</evidence>
<sequence length="66" mass="7754">FIAELDSFKIANESLIDSDLLHRNRVLNREAEDAWRMGKVVLVRNFRGIWNNDDFDFVSSLLMVIQ</sequence>